<organism evidence="2 3">
    <name type="scientific">Pelobates cultripes</name>
    <name type="common">Western spadefoot toad</name>
    <dbReference type="NCBI Taxonomy" id="61616"/>
    <lineage>
        <taxon>Eukaryota</taxon>
        <taxon>Metazoa</taxon>
        <taxon>Chordata</taxon>
        <taxon>Craniata</taxon>
        <taxon>Vertebrata</taxon>
        <taxon>Euteleostomi</taxon>
        <taxon>Amphibia</taxon>
        <taxon>Batrachia</taxon>
        <taxon>Anura</taxon>
        <taxon>Pelobatoidea</taxon>
        <taxon>Pelobatidae</taxon>
        <taxon>Pelobates</taxon>
    </lineage>
</organism>
<name>A0AAD1WTQ2_PELCU</name>
<evidence type="ECO:0000313" key="2">
    <source>
        <dbReference type="EMBL" id="CAH2321780.1"/>
    </source>
</evidence>
<reference evidence="2" key="1">
    <citation type="submission" date="2022-03" db="EMBL/GenBank/DDBJ databases">
        <authorList>
            <person name="Alioto T."/>
            <person name="Alioto T."/>
            <person name="Gomez Garrido J."/>
        </authorList>
    </citation>
    <scope>NUCLEOTIDE SEQUENCE</scope>
</reference>
<sequence length="101" mass="11298">PTSNRKGMEISHHSAFRISTSRNGYPKYIREPIPYSMPSQCNNIGYLGEMGELETKSPAITTAYHTPPYDTGHLGGRHDEWPSQGIADTRQSAARSIETYK</sequence>
<dbReference type="EMBL" id="OW240922">
    <property type="protein sequence ID" value="CAH2321780.1"/>
    <property type="molecule type" value="Genomic_DNA"/>
</dbReference>
<dbReference type="AlphaFoldDB" id="A0AAD1WTQ2"/>
<proteinExistence type="predicted"/>
<evidence type="ECO:0000256" key="1">
    <source>
        <dbReference type="SAM" id="MobiDB-lite"/>
    </source>
</evidence>
<keyword evidence="3" id="KW-1185">Reference proteome</keyword>
<feature type="non-terminal residue" evidence="2">
    <location>
        <position position="1"/>
    </location>
</feature>
<gene>
    <name evidence="2" type="ORF">PECUL_23A008071</name>
</gene>
<dbReference type="Proteomes" id="UP001295444">
    <property type="component" value="Chromosome 11"/>
</dbReference>
<evidence type="ECO:0000313" key="3">
    <source>
        <dbReference type="Proteomes" id="UP001295444"/>
    </source>
</evidence>
<feature type="non-terminal residue" evidence="2">
    <location>
        <position position="101"/>
    </location>
</feature>
<feature type="region of interest" description="Disordered" evidence="1">
    <location>
        <begin position="64"/>
        <end position="101"/>
    </location>
</feature>
<accession>A0AAD1WTQ2</accession>
<protein>
    <submittedName>
        <fullName evidence="2">Uncharacterized protein</fullName>
    </submittedName>
</protein>